<dbReference type="EMBL" id="MU864932">
    <property type="protein sequence ID" value="KAK4466361.1"/>
    <property type="molecule type" value="Genomic_DNA"/>
</dbReference>
<dbReference type="Gene3D" id="3.30.390.30">
    <property type="match status" value="1"/>
</dbReference>
<dbReference type="InterPro" id="IPR001138">
    <property type="entry name" value="Zn2Cys6_DnaBD"/>
</dbReference>
<keyword evidence="5" id="KW-0479">Metal-binding</keyword>
<evidence type="ECO:0000256" key="9">
    <source>
        <dbReference type="ARBA" id="ARBA00023014"/>
    </source>
</evidence>
<keyword evidence="3" id="KW-0285">Flavoprotein</keyword>
<dbReference type="Proteomes" id="UP001321749">
    <property type="component" value="Unassembled WGS sequence"/>
</dbReference>
<dbReference type="InterPro" id="IPR028202">
    <property type="entry name" value="Reductase_C"/>
</dbReference>
<protein>
    <submittedName>
        <fullName evidence="15">Apoptosis-inducing factor 1</fullName>
    </submittedName>
</protein>
<evidence type="ECO:0000256" key="10">
    <source>
        <dbReference type="ARBA" id="ARBA00023242"/>
    </source>
</evidence>
<dbReference type="InterPro" id="IPR016156">
    <property type="entry name" value="FAD/NAD-linked_Rdtase_dimer_sf"/>
</dbReference>
<dbReference type="Pfam" id="PF04082">
    <property type="entry name" value="Fungal_trans"/>
    <property type="match status" value="1"/>
</dbReference>
<dbReference type="CDD" id="cd00067">
    <property type="entry name" value="GAL4"/>
    <property type="match status" value="1"/>
</dbReference>
<dbReference type="GO" id="GO:0005737">
    <property type="term" value="C:cytoplasm"/>
    <property type="evidence" value="ECO:0007669"/>
    <property type="project" value="TreeGrafter"/>
</dbReference>
<dbReference type="InterPro" id="IPR017941">
    <property type="entry name" value="Rieske_2Fe-2S"/>
</dbReference>
<feature type="compositionally biased region" description="Basic and acidic residues" evidence="11">
    <location>
        <begin position="70"/>
        <end position="84"/>
    </location>
</feature>
<evidence type="ECO:0000256" key="4">
    <source>
        <dbReference type="ARBA" id="ARBA00022714"/>
    </source>
</evidence>
<dbReference type="InterPro" id="IPR007219">
    <property type="entry name" value="XnlR_reg_dom"/>
</dbReference>
<evidence type="ECO:0000256" key="3">
    <source>
        <dbReference type="ARBA" id="ARBA00022630"/>
    </source>
</evidence>
<dbReference type="PRINTS" id="PR00368">
    <property type="entry name" value="FADPNR"/>
</dbReference>
<evidence type="ECO:0000313" key="16">
    <source>
        <dbReference type="Proteomes" id="UP001321749"/>
    </source>
</evidence>
<dbReference type="Pfam" id="PF00355">
    <property type="entry name" value="Rieske"/>
    <property type="match status" value="1"/>
</dbReference>
<dbReference type="SUPFAM" id="SSF51905">
    <property type="entry name" value="FAD/NAD(P)-binding domain"/>
    <property type="match status" value="2"/>
</dbReference>
<dbReference type="SMART" id="SM00906">
    <property type="entry name" value="Fungal_trans"/>
    <property type="match status" value="1"/>
</dbReference>
<keyword evidence="6" id="KW-0274">FAD</keyword>
<comment type="similarity">
    <text evidence="2">Belongs to the FAD-dependent oxidoreductase family.</text>
</comment>
<keyword evidence="8" id="KW-0408">Iron</keyword>
<keyword evidence="12" id="KW-1133">Transmembrane helix</keyword>
<proteinExistence type="inferred from homology"/>
<feature type="region of interest" description="Disordered" evidence="11">
    <location>
        <begin position="148"/>
        <end position="175"/>
    </location>
</feature>
<dbReference type="SUPFAM" id="SSF57701">
    <property type="entry name" value="Zn2/Cys6 DNA-binding domain"/>
    <property type="match status" value="1"/>
</dbReference>
<keyword evidence="12" id="KW-0812">Transmembrane</keyword>
<evidence type="ECO:0000313" key="15">
    <source>
        <dbReference type="EMBL" id="KAK4466361.1"/>
    </source>
</evidence>
<sequence length="1295" mass="140687">MDAASISQLNRRKACDLCFVKKIKCDTMKPHCSNCKQYGAECKTTAVRRRAVQPKPKPKPATTEAGPASEDSRSSPESQKKISDLESRLARIEEQLQQVLNVASAALVSAKANNAKSNLTPMDPVLAAMASTDQPPLAGDTVTSWLQASNTSGNSASSPSTCFSSSPPSTESTATIIRPSQCSPKLPPIEAILPMVDHYFTQINPVIPLFSQSSFTRLLNEWYTSPPSRRTNAAWAAVNIVLALSSRLPATPIRSVDFHSETTAAFATYLSNAQSVLSELVVRDQDLLGLQTLLGLVLLYQTLPDPRPGTVLIGAAVRLVHRLRMQSRDEIRILYPAEEGLHRTRLFWITYILDKEISMRHCTPSMQLDADIDQDLPSPDPADGTGDIWTSDGSVRVNYLRLRVRLAHIHGRIYDLLYSTRSTKISSVERQARVVRLSYLLENWRSSVPAEMQPAMMNSKMGRMGVVFMASMFCSYVTCMAMVHGVWSRNAEWIRKMSNYTRITLSDAGEEEGKSCGRQNPPLPSAWKRCVQIARECLGMMQAIPESDSNIWFNASGLFTSTVIVLSSMWENPGHDAIEEDQRMTQQMLGFLDKIKDLAAFMPLYKMHSILVELDGNTTMAIHAAREKRKALRDRLLGDPDGWSLLQGSSGWNQSVEMTSYEATSGDVISPGMAWDTTGAAGAVEMSLAMPLSSLQELLGQHGDEFPSSGQVFDSQLQVQLPRHFGRFVNCNPRTTPASRALLSSTTPYRMAQEYKLKGVTSLDLKPGEKQEVEVEGLDAKVLLLNAGGTVQATGPRCTHYGAPLVKGVLGTNGKLTCPWHGACFNAKTGDVEDAPALDALPVFKTTLRDGAVYITGEADTIKAGHRKPKFKCKAVGGDKVVVVGGGSGALGTIEGLRETGFEGPITLISNEGYLPIDRPKLSKALLTDLNKLQWRDAEWYKSGSVDVVQDEVTGVDFATKTVSVKSGGKFAYTKLVLATGGTPRVLPLQGFKVLGNIFTLRNVHDASKIKEAIGEKGKKIVVIGSSFIGMEIAVATSKDNNVTVVGMEKVPLERVLGEKVGSIIQKGVEGKGVKFYMSAGVEKAEPSGSDPSRVGSVVLKDGTKLEADLVILGVGVAPATEYLKDNNVLKLEEDGSIKVDEHFSVVGLKDVYAIGDIATYPYHGPAAEGKFVRIEHWNVAQKAGRIAAGHITNPTKAGLQSTFFSPVFWSALHAQLRYTGNTLASGWDDVVIQGNPDEGKWIAYYTKGETVVAMSSMGADPAMSQFAQLLELGKLPSKKQLQDGLDILSLGPPQ</sequence>
<comment type="caution">
    <text evidence="15">The sequence shown here is derived from an EMBL/GenBank/DDBJ whole genome shotgun (WGS) entry which is preliminary data.</text>
</comment>
<dbReference type="PANTHER" id="PTHR43557">
    <property type="entry name" value="APOPTOSIS-INDUCING FACTOR 1"/>
    <property type="match status" value="1"/>
</dbReference>
<reference evidence="15" key="1">
    <citation type="journal article" date="2023" name="Mol. Phylogenet. Evol.">
        <title>Genome-scale phylogeny and comparative genomics of the fungal order Sordariales.</title>
        <authorList>
            <person name="Hensen N."/>
            <person name="Bonometti L."/>
            <person name="Westerberg I."/>
            <person name="Brannstrom I.O."/>
            <person name="Guillou S."/>
            <person name="Cros-Aarteil S."/>
            <person name="Calhoun S."/>
            <person name="Haridas S."/>
            <person name="Kuo A."/>
            <person name="Mondo S."/>
            <person name="Pangilinan J."/>
            <person name="Riley R."/>
            <person name="LaButti K."/>
            <person name="Andreopoulos B."/>
            <person name="Lipzen A."/>
            <person name="Chen C."/>
            <person name="Yan M."/>
            <person name="Daum C."/>
            <person name="Ng V."/>
            <person name="Clum A."/>
            <person name="Steindorff A."/>
            <person name="Ohm R.A."/>
            <person name="Martin F."/>
            <person name="Silar P."/>
            <person name="Natvig D.O."/>
            <person name="Lalanne C."/>
            <person name="Gautier V."/>
            <person name="Ament-Velasquez S.L."/>
            <person name="Kruys A."/>
            <person name="Hutchinson M.I."/>
            <person name="Powell A.J."/>
            <person name="Barry K."/>
            <person name="Miller A.N."/>
            <person name="Grigoriev I.V."/>
            <person name="Debuchy R."/>
            <person name="Gladieux P."/>
            <person name="Hiltunen Thoren M."/>
            <person name="Johannesson H."/>
        </authorList>
    </citation>
    <scope>NUCLEOTIDE SEQUENCE</scope>
    <source>
        <strain evidence="15">PSN324</strain>
    </source>
</reference>
<dbReference type="GO" id="GO:0008270">
    <property type="term" value="F:zinc ion binding"/>
    <property type="evidence" value="ECO:0007669"/>
    <property type="project" value="InterPro"/>
</dbReference>
<evidence type="ECO:0000256" key="6">
    <source>
        <dbReference type="ARBA" id="ARBA00022827"/>
    </source>
</evidence>
<feature type="domain" description="Rieske" evidence="14">
    <location>
        <begin position="757"/>
        <end position="855"/>
    </location>
</feature>
<dbReference type="Gene3D" id="4.10.240.10">
    <property type="entry name" value="Zn(2)-C6 fungal-type DNA-binding domain"/>
    <property type="match status" value="1"/>
</dbReference>
<keyword evidence="9" id="KW-0411">Iron-sulfur</keyword>
<keyword evidence="16" id="KW-1185">Reference proteome</keyword>
<evidence type="ECO:0000256" key="8">
    <source>
        <dbReference type="ARBA" id="ARBA00023004"/>
    </source>
</evidence>
<keyword evidence="4" id="KW-0001">2Fe-2S</keyword>
<dbReference type="InterPro" id="IPR036922">
    <property type="entry name" value="Rieske_2Fe-2S_sf"/>
</dbReference>
<dbReference type="PANTHER" id="PTHR43557:SF2">
    <property type="entry name" value="RIESKE DOMAIN-CONTAINING PROTEIN-RELATED"/>
    <property type="match status" value="1"/>
</dbReference>
<dbReference type="Pfam" id="PF00172">
    <property type="entry name" value="Zn_clus"/>
    <property type="match status" value="1"/>
</dbReference>
<keyword evidence="7" id="KW-0560">Oxidoreductase</keyword>
<dbReference type="PRINTS" id="PR00411">
    <property type="entry name" value="PNDRDTASEI"/>
</dbReference>
<feature type="transmembrane region" description="Helical" evidence="12">
    <location>
        <begin position="466"/>
        <end position="487"/>
    </location>
</feature>
<evidence type="ECO:0000256" key="2">
    <source>
        <dbReference type="ARBA" id="ARBA00006442"/>
    </source>
</evidence>
<accession>A0AAV9I053</accession>
<dbReference type="PROSITE" id="PS50048">
    <property type="entry name" value="ZN2_CY6_FUNGAL_2"/>
    <property type="match status" value="1"/>
</dbReference>
<dbReference type="GO" id="GO:0016651">
    <property type="term" value="F:oxidoreductase activity, acting on NAD(P)H"/>
    <property type="evidence" value="ECO:0007669"/>
    <property type="project" value="TreeGrafter"/>
</dbReference>
<organism evidence="15 16">
    <name type="scientific">Cladorrhinum samala</name>
    <dbReference type="NCBI Taxonomy" id="585594"/>
    <lineage>
        <taxon>Eukaryota</taxon>
        <taxon>Fungi</taxon>
        <taxon>Dikarya</taxon>
        <taxon>Ascomycota</taxon>
        <taxon>Pezizomycotina</taxon>
        <taxon>Sordariomycetes</taxon>
        <taxon>Sordariomycetidae</taxon>
        <taxon>Sordariales</taxon>
        <taxon>Podosporaceae</taxon>
        <taxon>Cladorrhinum</taxon>
    </lineage>
</organism>
<keyword evidence="10" id="KW-0539">Nucleus</keyword>
<evidence type="ECO:0000256" key="12">
    <source>
        <dbReference type="SAM" id="Phobius"/>
    </source>
</evidence>
<feature type="compositionally biased region" description="Low complexity" evidence="11">
    <location>
        <begin position="148"/>
        <end position="173"/>
    </location>
</feature>
<feature type="domain" description="Zn(2)-C6 fungal-type" evidence="13">
    <location>
        <begin position="14"/>
        <end position="44"/>
    </location>
</feature>
<dbReference type="Gene3D" id="3.50.50.60">
    <property type="entry name" value="FAD/NAD(P)-binding domain"/>
    <property type="match status" value="2"/>
</dbReference>
<name>A0AAV9I053_9PEZI</name>
<dbReference type="InterPro" id="IPR036188">
    <property type="entry name" value="FAD/NAD-bd_sf"/>
</dbReference>
<dbReference type="SUPFAM" id="SSF50022">
    <property type="entry name" value="ISP domain"/>
    <property type="match status" value="1"/>
</dbReference>
<feature type="compositionally biased region" description="Basic residues" evidence="11">
    <location>
        <begin position="49"/>
        <end position="58"/>
    </location>
</feature>
<dbReference type="InterPro" id="IPR036864">
    <property type="entry name" value="Zn2-C6_fun-type_DNA-bd_sf"/>
</dbReference>
<dbReference type="Pfam" id="PF07992">
    <property type="entry name" value="Pyr_redox_2"/>
    <property type="match status" value="1"/>
</dbReference>
<dbReference type="CDD" id="cd03478">
    <property type="entry name" value="Rieske_AIFL_N"/>
    <property type="match status" value="1"/>
</dbReference>
<dbReference type="Pfam" id="PF14759">
    <property type="entry name" value="Reductase_C"/>
    <property type="match status" value="1"/>
</dbReference>
<dbReference type="CDD" id="cd12148">
    <property type="entry name" value="fungal_TF_MHR"/>
    <property type="match status" value="1"/>
</dbReference>
<evidence type="ECO:0000259" key="13">
    <source>
        <dbReference type="PROSITE" id="PS50048"/>
    </source>
</evidence>
<evidence type="ECO:0000256" key="5">
    <source>
        <dbReference type="ARBA" id="ARBA00022723"/>
    </source>
</evidence>
<dbReference type="PROSITE" id="PS51296">
    <property type="entry name" value="RIESKE"/>
    <property type="match status" value="1"/>
</dbReference>
<dbReference type="SMART" id="SM00066">
    <property type="entry name" value="GAL4"/>
    <property type="match status" value="1"/>
</dbReference>
<evidence type="ECO:0000256" key="11">
    <source>
        <dbReference type="SAM" id="MobiDB-lite"/>
    </source>
</evidence>
<dbReference type="GO" id="GO:0006351">
    <property type="term" value="P:DNA-templated transcription"/>
    <property type="evidence" value="ECO:0007669"/>
    <property type="project" value="InterPro"/>
</dbReference>
<dbReference type="SUPFAM" id="SSF55424">
    <property type="entry name" value="FAD/NAD-linked reductases, dimerisation (C-terminal) domain"/>
    <property type="match status" value="1"/>
</dbReference>
<evidence type="ECO:0000256" key="1">
    <source>
        <dbReference type="ARBA" id="ARBA00001974"/>
    </source>
</evidence>
<feature type="region of interest" description="Disordered" evidence="11">
    <location>
        <begin position="49"/>
        <end position="84"/>
    </location>
</feature>
<reference evidence="15" key="2">
    <citation type="submission" date="2023-06" db="EMBL/GenBank/DDBJ databases">
        <authorList>
            <consortium name="Lawrence Berkeley National Laboratory"/>
            <person name="Mondo S.J."/>
            <person name="Hensen N."/>
            <person name="Bonometti L."/>
            <person name="Westerberg I."/>
            <person name="Brannstrom I.O."/>
            <person name="Guillou S."/>
            <person name="Cros-Aarteil S."/>
            <person name="Calhoun S."/>
            <person name="Haridas S."/>
            <person name="Kuo A."/>
            <person name="Pangilinan J."/>
            <person name="Riley R."/>
            <person name="Labutti K."/>
            <person name="Andreopoulos B."/>
            <person name="Lipzen A."/>
            <person name="Chen C."/>
            <person name="Yanf M."/>
            <person name="Daum C."/>
            <person name="Ng V."/>
            <person name="Clum A."/>
            <person name="Steindorff A."/>
            <person name="Ohm R."/>
            <person name="Martin F."/>
            <person name="Silar P."/>
            <person name="Natvig D."/>
            <person name="Lalanne C."/>
            <person name="Gautier V."/>
            <person name="Ament-Velasquez S.L."/>
            <person name="Kruys A."/>
            <person name="Hutchinson M.I."/>
            <person name="Powell A.J."/>
            <person name="Barry K."/>
            <person name="Miller A.N."/>
            <person name="Grigoriev I.V."/>
            <person name="Debuchy R."/>
            <person name="Gladieux P."/>
            <person name="Thoren M.H."/>
            <person name="Johannesson H."/>
        </authorList>
    </citation>
    <scope>NUCLEOTIDE SEQUENCE</scope>
    <source>
        <strain evidence="15">PSN324</strain>
    </source>
</reference>
<evidence type="ECO:0000256" key="7">
    <source>
        <dbReference type="ARBA" id="ARBA00023002"/>
    </source>
</evidence>
<dbReference type="InterPro" id="IPR050446">
    <property type="entry name" value="FAD-oxidoreductase/Apoptosis"/>
</dbReference>
<dbReference type="Gene3D" id="2.102.10.10">
    <property type="entry name" value="Rieske [2Fe-2S] iron-sulphur domain"/>
    <property type="match status" value="1"/>
</dbReference>
<gene>
    <name evidence="15" type="ORF">QBC42DRAFT_192977</name>
</gene>
<dbReference type="GO" id="GO:0003677">
    <property type="term" value="F:DNA binding"/>
    <property type="evidence" value="ECO:0007669"/>
    <property type="project" value="InterPro"/>
</dbReference>
<keyword evidence="12" id="KW-0472">Membrane</keyword>
<dbReference type="GO" id="GO:0000981">
    <property type="term" value="F:DNA-binding transcription factor activity, RNA polymerase II-specific"/>
    <property type="evidence" value="ECO:0007669"/>
    <property type="project" value="InterPro"/>
</dbReference>
<dbReference type="InterPro" id="IPR023753">
    <property type="entry name" value="FAD/NAD-binding_dom"/>
</dbReference>
<dbReference type="GO" id="GO:0051537">
    <property type="term" value="F:2 iron, 2 sulfur cluster binding"/>
    <property type="evidence" value="ECO:0007669"/>
    <property type="project" value="UniProtKB-KW"/>
</dbReference>
<evidence type="ECO:0000259" key="14">
    <source>
        <dbReference type="PROSITE" id="PS51296"/>
    </source>
</evidence>
<comment type="cofactor">
    <cofactor evidence="1">
        <name>FAD</name>
        <dbReference type="ChEBI" id="CHEBI:57692"/>
    </cofactor>
</comment>